<evidence type="ECO:0000313" key="2">
    <source>
        <dbReference type="Proteomes" id="UP000603352"/>
    </source>
</evidence>
<accession>A0ABQ1IY20</accession>
<dbReference type="Proteomes" id="UP000603352">
    <property type="component" value="Unassembled WGS sequence"/>
</dbReference>
<keyword evidence="2" id="KW-1185">Reference proteome</keyword>
<dbReference type="EMBL" id="BMDZ01000052">
    <property type="protein sequence ID" value="GGB52994.1"/>
    <property type="molecule type" value="Genomic_DNA"/>
</dbReference>
<evidence type="ECO:0008006" key="3">
    <source>
        <dbReference type="Google" id="ProtNLM"/>
    </source>
</evidence>
<gene>
    <name evidence="1" type="ORF">GCM10011505_37470</name>
</gene>
<dbReference type="SUPFAM" id="SSF48239">
    <property type="entry name" value="Terpenoid cyclases/Protein prenyltransferases"/>
    <property type="match status" value="2"/>
</dbReference>
<evidence type="ECO:0000313" key="1">
    <source>
        <dbReference type="EMBL" id="GGB52994.1"/>
    </source>
</evidence>
<name>A0ABQ1IY20_9PROT</name>
<proteinExistence type="predicted"/>
<organism evidence="1 2">
    <name type="scientific">Tistrella bauzanensis</name>
    <dbReference type="NCBI Taxonomy" id="657419"/>
    <lineage>
        <taxon>Bacteria</taxon>
        <taxon>Pseudomonadati</taxon>
        <taxon>Pseudomonadota</taxon>
        <taxon>Alphaproteobacteria</taxon>
        <taxon>Geminicoccales</taxon>
        <taxon>Geminicoccaceae</taxon>
        <taxon>Tistrella</taxon>
    </lineage>
</organism>
<dbReference type="Gene3D" id="1.50.10.20">
    <property type="match status" value="2"/>
</dbReference>
<dbReference type="InterPro" id="IPR008930">
    <property type="entry name" value="Terpenoid_cyclase/PrenylTrfase"/>
</dbReference>
<reference evidence="2" key="1">
    <citation type="journal article" date="2019" name="Int. J. Syst. Evol. Microbiol.">
        <title>The Global Catalogue of Microorganisms (GCM) 10K type strain sequencing project: providing services to taxonomists for standard genome sequencing and annotation.</title>
        <authorList>
            <consortium name="The Broad Institute Genomics Platform"/>
            <consortium name="The Broad Institute Genome Sequencing Center for Infectious Disease"/>
            <person name="Wu L."/>
            <person name="Ma J."/>
        </authorList>
    </citation>
    <scope>NUCLEOTIDE SEQUENCE [LARGE SCALE GENOMIC DNA]</scope>
    <source>
        <strain evidence="2">CGMCC 1.10188</strain>
    </source>
</reference>
<dbReference type="CDD" id="cd00688">
    <property type="entry name" value="ISOPREN_C2_like"/>
    <property type="match status" value="1"/>
</dbReference>
<sequence length="696" mass="73809">MRLMVRPLRPEPAIPGLTPAGCFDLLVPRLADVLVPAGRHRAIREAAALLPPVPRLALEIRLGADEAAVDLHQMITSQDGDPQILLRHLNERGGGWAGAPLVAFLRGWIADEDGLQGWFDPLYLEWDTAPDGGLPQPPALFLACDLRFDDPAVRTRRRTVLRQTLARLCGADGAEPHDRLFDVAERGVTIGHIGVMSGRGDVLRVNYKGITPAALPGLLDRIGWPGDIARLQGHFAALVDVADRVAVAIDLVDGQVRPSIGFEIFCDHPLPSGRWDRILDHLCAHGLCTIEKRAALVNIEATIAAGDAGQPWPAAWILPTIRGPEDAYPAVRCHVSHLKLAIGADGGGQAKAYIGVEHHWRRGFGRPAPQALPAGLAIRPRPSITAATADATAFLLRTRQQNGLWGDFNWVNGGCNNWVTGVAALALAATGEAGALAVAGAALQALGARQQAGGGWGHNEIAPVDTDTTASIVKALDALGAGDSPAAVAARGFLRSHMTDDGFLTYGTATRIRFAAVDVTDAGWRATHGCVMANCALLLPDQLIPLLRRSQAPDGSWTPYWWRTPAYPTALAAEALAMQGDEAAVGRAVAWAKAQDLAALSPFCVAAIARIVIAGGDHGAARDILAGLLRTQLSDGSWAVGADMIWPRPDQAPDHMESQADIIDVPDDRRIFTTAGVLLAFAAARQTVAAPGRNRS</sequence>
<protein>
    <recommendedName>
        <fullName evidence="3">Squalene cyclase C-terminal domain-containing protein</fullName>
    </recommendedName>
</protein>
<comment type="caution">
    <text evidence="1">The sequence shown here is derived from an EMBL/GenBank/DDBJ whole genome shotgun (WGS) entry which is preliminary data.</text>
</comment>